<dbReference type="PANTHER" id="PTHR37299">
    <property type="entry name" value="TRANSCRIPTIONAL REGULATOR-RELATED"/>
    <property type="match status" value="1"/>
</dbReference>
<proteinExistence type="predicted"/>
<dbReference type="PROSITE" id="PS50930">
    <property type="entry name" value="HTH_LYTTR"/>
    <property type="match status" value="1"/>
</dbReference>
<dbReference type="SMART" id="SM00850">
    <property type="entry name" value="LytTR"/>
    <property type="match status" value="1"/>
</dbReference>
<dbReference type="Pfam" id="PF04397">
    <property type="entry name" value="LytTR"/>
    <property type="match status" value="1"/>
</dbReference>
<accession>A0ABS2F1X2</accession>
<feature type="modified residue" description="4-aspartylphosphate" evidence="1">
    <location>
        <position position="56"/>
    </location>
</feature>
<feature type="domain" description="Response regulatory" evidence="2">
    <location>
        <begin position="3"/>
        <end position="119"/>
    </location>
</feature>
<evidence type="ECO:0000259" key="2">
    <source>
        <dbReference type="PROSITE" id="PS50110"/>
    </source>
</evidence>
<keyword evidence="5" id="KW-1185">Reference proteome</keyword>
<organism evidence="4 5">
    <name type="scientific">Olsenella profusa</name>
    <dbReference type="NCBI Taxonomy" id="138595"/>
    <lineage>
        <taxon>Bacteria</taxon>
        <taxon>Bacillati</taxon>
        <taxon>Actinomycetota</taxon>
        <taxon>Coriobacteriia</taxon>
        <taxon>Coriobacteriales</taxon>
        <taxon>Atopobiaceae</taxon>
        <taxon>Olsenella</taxon>
    </lineage>
</organism>
<dbReference type="RefSeq" id="WP_204792927.1">
    <property type="nucleotide sequence ID" value="NZ_JACSNQ010000004.1"/>
</dbReference>
<dbReference type="SMART" id="SM00448">
    <property type="entry name" value="REC"/>
    <property type="match status" value="1"/>
</dbReference>
<evidence type="ECO:0000313" key="5">
    <source>
        <dbReference type="Proteomes" id="UP000712527"/>
    </source>
</evidence>
<protein>
    <submittedName>
        <fullName evidence="4">Response regulator transcription factor</fullName>
    </submittedName>
</protein>
<comment type="caution">
    <text evidence="4">The sequence shown here is derived from an EMBL/GenBank/DDBJ whole genome shotgun (WGS) entry which is preliminary data.</text>
</comment>
<dbReference type="PANTHER" id="PTHR37299:SF1">
    <property type="entry name" value="STAGE 0 SPORULATION PROTEIN A HOMOLOG"/>
    <property type="match status" value="1"/>
</dbReference>
<dbReference type="InterPro" id="IPR011006">
    <property type="entry name" value="CheY-like_superfamily"/>
</dbReference>
<dbReference type="Gene3D" id="2.40.50.1020">
    <property type="entry name" value="LytTr DNA-binding domain"/>
    <property type="match status" value="1"/>
</dbReference>
<name>A0ABS2F1X2_9ACTN</name>
<dbReference type="Pfam" id="PF00072">
    <property type="entry name" value="Response_reg"/>
    <property type="match status" value="1"/>
</dbReference>
<dbReference type="SUPFAM" id="SSF52172">
    <property type="entry name" value="CheY-like"/>
    <property type="match status" value="1"/>
</dbReference>
<gene>
    <name evidence="4" type="ORF">H9X80_03270</name>
</gene>
<sequence length="236" mass="26734">MYRVLIVEDEADAAETLRGHLERFGAAHGVEFSVRWLKTAFDFISEGGKFDLVFLDIDLPGINGMEAAQLMRTYDEVTPIIFVTNLAQYAVRGYEVDALDFMVKPVGYYDFSLRMEKALRKLRANVGRTIPVSTADGVRVVPLARLDYVEVRNHELIFHIADEEPLRVRGNLSAFERENAGGPLLRISKSVLVNMERIDWVRGYDLRTLSGDMLRISRSLKRSATDQITTYLGGSR</sequence>
<feature type="domain" description="HTH LytTR-type" evidence="3">
    <location>
        <begin position="130"/>
        <end position="198"/>
    </location>
</feature>
<evidence type="ECO:0000313" key="4">
    <source>
        <dbReference type="EMBL" id="MBM6774567.1"/>
    </source>
</evidence>
<evidence type="ECO:0000256" key="1">
    <source>
        <dbReference type="PROSITE-ProRule" id="PRU00169"/>
    </source>
</evidence>
<dbReference type="PROSITE" id="PS50110">
    <property type="entry name" value="RESPONSE_REGULATORY"/>
    <property type="match status" value="1"/>
</dbReference>
<keyword evidence="1" id="KW-0597">Phosphoprotein</keyword>
<dbReference type="InterPro" id="IPR001789">
    <property type="entry name" value="Sig_transdc_resp-reg_receiver"/>
</dbReference>
<dbReference type="InterPro" id="IPR007492">
    <property type="entry name" value="LytTR_DNA-bd_dom"/>
</dbReference>
<dbReference type="InterPro" id="IPR046947">
    <property type="entry name" value="LytR-like"/>
</dbReference>
<reference evidence="4 5" key="1">
    <citation type="journal article" date="2021" name="Sci. Rep.">
        <title>The distribution of antibiotic resistance genes in chicken gut microbiota commensals.</title>
        <authorList>
            <person name="Juricova H."/>
            <person name="Matiasovicova J."/>
            <person name="Kubasova T."/>
            <person name="Cejkova D."/>
            <person name="Rychlik I."/>
        </authorList>
    </citation>
    <scope>NUCLEOTIDE SEQUENCE [LARGE SCALE GENOMIC DNA]</scope>
    <source>
        <strain evidence="4 5">An794</strain>
    </source>
</reference>
<dbReference type="Gene3D" id="3.40.50.2300">
    <property type="match status" value="1"/>
</dbReference>
<dbReference type="Proteomes" id="UP000712527">
    <property type="component" value="Unassembled WGS sequence"/>
</dbReference>
<evidence type="ECO:0000259" key="3">
    <source>
        <dbReference type="PROSITE" id="PS50930"/>
    </source>
</evidence>
<dbReference type="EMBL" id="JACSNQ010000004">
    <property type="protein sequence ID" value="MBM6774567.1"/>
    <property type="molecule type" value="Genomic_DNA"/>
</dbReference>